<feature type="domain" description="LysM" evidence="4">
    <location>
        <begin position="177"/>
        <end position="225"/>
    </location>
</feature>
<feature type="domain" description="LysM" evidence="4">
    <location>
        <begin position="127"/>
        <end position="172"/>
    </location>
</feature>
<evidence type="ECO:0000259" key="4">
    <source>
        <dbReference type="PROSITE" id="PS51782"/>
    </source>
</evidence>
<dbReference type="InterPro" id="IPR036779">
    <property type="entry name" value="LysM_dom_sf"/>
</dbReference>
<proteinExistence type="predicted"/>
<feature type="region of interest" description="Disordered" evidence="3">
    <location>
        <begin position="518"/>
        <end position="560"/>
    </location>
</feature>
<evidence type="ECO:0000256" key="3">
    <source>
        <dbReference type="SAM" id="MobiDB-lite"/>
    </source>
</evidence>
<accession>A0A3N4HJR5</accession>
<dbReference type="STRING" id="1160509.A0A3N4HJR5"/>
<dbReference type="SUPFAM" id="SSF54106">
    <property type="entry name" value="LysM domain"/>
    <property type="match status" value="1"/>
</dbReference>
<evidence type="ECO:0000256" key="1">
    <source>
        <dbReference type="ARBA" id="ARBA00022669"/>
    </source>
</evidence>
<feature type="domain" description="LysM" evidence="4">
    <location>
        <begin position="554"/>
        <end position="601"/>
    </location>
</feature>
<dbReference type="CDD" id="cd00118">
    <property type="entry name" value="LysM"/>
    <property type="match status" value="4"/>
</dbReference>
<dbReference type="PANTHER" id="PTHR34997">
    <property type="entry name" value="AM15"/>
    <property type="match status" value="1"/>
</dbReference>
<dbReference type="EMBL" id="ML119799">
    <property type="protein sequence ID" value="RPA74132.1"/>
    <property type="molecule type" value="Genomic_DNA"/>
</dbReference>
<dbReference type="Pfam" id="PF01476">
    <property type="entry name" value="LysM"/>
    <property type="match status" value="3"/>
</dbReference>
<evidence type="ECO:0000313" key="5">
    <source>
        <dbReference type="EMBL" id="RPA74132.1"/>
    </source>
</evidence>
<dbReference type="InterPro" id="IPR052210">
    <property type="entry name" value="LysM1-like"/>
</dbReference>
<evidence type="ECO:0000313" key="6">
    <source>
        <dbReference type="Proteomes" id="UP000275078"/>
    </source>
</evidence>
<dbReference type="SMART" id="SM00257">
    <property type="entry name" value="LysM"/>
    <property type="match status" value="4"/>
</dbReference>
<gene>
    <name evidence="5" type="ORF">BJ508DRAFT_333374</name>
</gene>
<dbReference type="GO" id="GO:0008061">
    <property type="term" value="F:chitin binding"/>
    <property type="evidence" value="ECO:0007669"/>
    <property type="project" value="UniProtKB-KW"/>
</dbReference>
<name>A0A3N4HJR5_ASCIM</name>
<organism evidence="5 6">
    <name type="scientific">Ascobolus immersus RN42</name>
    <dbReference type="NCBI Taxonomy" id="1160509"/>
    <lineage>
        <taxon>Eukaryota</taxon>
        <taxon>Fungi</taxon>
        <taxon>Dikarya</taxon>
        <taxon>Ascomycota</taxon>
        <taxon>Pezizomycotina</taxon>
        <taxon>Pezizomycetes</taxon>
        <taxon>Pezizales</taxon>
        <taxon>Ascobolaceae</taxon>
        <taxon>Ascobolus</taxon>
    </lineage>
</organism>
<feature type="domain" description="LysM" evidence="4">
    <location>
        <begin position="709"/>
        <end position="756"/>
    </location>
</feature>
<dbReference type="PANTHER" id="PTHR34997:SF1">
    <property type="entry name" value="PEPTIDOGLYCAN-BINDING LYSIN DOMAIN"/>
    <property type="match status" value="1"/>
</dbReference>
<feature type="compositionally biased region" description="Low complexity" evidence="3">
    <location>
        <begin position="606"/>
        <end position="625"/>
    </location>
</feature>
<feature type="compositionally biased region" description="Low complexity" evidence="3">
    <location>
        <begin position="520"/>
        <end position="555"/>
    </location>
</feature>
<reference evidence="5 6" key="1">
    <citation type="journal article" date="2018" name="Nat. Ecol. Evol.">
        <title>Pezizomycetes genomes reveal the molecular basis of ectomycorrhizal truffle lifestyle.</title>
        <authorList>
            <person name="Murat C."/>
            <person name="Payen T."/>
            <person name="Noel B."/>
            <person name="Kuo A."/>
            <person name="Morin E."/>
            <person name="Chen J."/>
            <person name="Kohler A."/>
            <person name="Krizsan K."/>
            <person name="Balestrini R."/>
            <person name="Da Silva C."/>
            <person name="Montanini B."/>
            <person name="Hainaut M."/>
            <person name="Levati E."/>
            <person name="Barry K.W."/>
            <person name="Belfiori B."/>
            <person name="Cichocki N."/>
            <person name="Clum A."/>
            <person name="Dockter R.B."/>
            <person name="Fauchery L."/>
            <person name="Guy J."/>
            <person name="Iotti M."/>
            <person name="Le Tacon F."/>
            <person name="Lindquist E.A."/>
            <person name="Lipzen A."/>
            <person name="Malagnac F."/>
            <person name="Mello A."/>
            <person name="Molinier V."/>
            <person name="Miyauchi S."/>
            <person name="Poulain J."/>
            <person name="Riccioni C."/>
            <person name="Rubini A."/>
            <person name="Sitrit Y."/>
            <person name="Splivallo R."/>
            <person name="Traeger S."/>
            <person name="Wang M."/>
            <person name="Zifcakova L."/>
            <person name="Wipf D."/>
            <person name="Zambonelli A."/>
            <person name="Paolocci F."/>
            <person name="Nowrousian M."/>
            <person name="Ottonello S."/>
            <person name="Baldrian P."/>
            <person name="Spatafora J.W."/>
            <person name="Henrissat B."/>
            <person name="Nagy L.G."/>
            <person name="Aury J.M."/>
            <person name="Wincker P."/>
            <person name="Grigoriev I.V."/>
            <person name="Bonfante P."/>
            <person name="Martin F.M."/>
        </authorList>
    </citation>
    <scope>NUCLEOTIDE SEQUENCE [LARGE SCALE GENOMIC DNA]</scope>
    <source>
        <strain evidence="5 6">RN42</strain>
    </source>
</reference>
<keyword evidence="2" id="KW-0843">Virulence</keyword>
<keyword evidence="6" id="KW-1185">Reference proteome</keyword>
<dbReference type="OrthoDB" id="5985073at2759"/>
<evidence type="ECO:0000256" key="2">
    <source>
        <dbReference type="ARBA" id="ARBA00023026"/>
    </source>
</evidence>
<sequence>MLADMLAFSFSFACLKEGEIWCDEHAADSAAFGDPEIPHPYGLGAAIPTAQPDPCHLCAIKRLRSLAGSHLFEGPVLQSLSLYESLTSSCGVTGYPLTSDTPAYPTPTPTVVPSTTGSKPSPTCSGTTYTINAGDDCNSIARSQGIGTAWLLIDNNLSSYCYAFPTSGELCLVNRCNTATVPANSTCETIADSYNVTEAQLKAWNPVIDLGCHNLEEMVGFELCVQVPGLDGPYTTPGPLPLPSTLLLTPAPAPTDVAVGTNSTYCGLFHHAVLGEYCNMLVMQYSIPLADFRFLNTAINENCTNLFAGESYCVKPVGDINTYFGRPGITSIRKPTHTLTDDEFATSARATWTMPPRPTNTELPFADDTREDCFHYIDGDDILRADISGTLFTSHCQYMASSYGVGLDEVEIWNPSIGNASLTSCTVEAGRRYCARLYDEPVEKAETAYPELAIRASAHPNCTLYEEIDAMWTCTEILETFGLTIADFYRLNTAVGSDCAGLWPGYRYCVSDTTPVVDDGSGTTTSGSTPTTTTTGGSNPTTTTTPTAPGPTHSGQPANSGDTCGTIISQYSISSADFYAWNPAVDSQCVNNFWLKSAYCVSTDTPSPTTTIPAPTTTSAAPGPTHEGQPSDCNKWHLVATGDDCSKIIKQYGISSSDFYTWNPAIDSQCINNFWGGYAYCVGTGPDIPPTTTTGPLIPHITPPGPTHTGQPATSGDDCSTIMDAYFLTVSEFFSWNPAVNAECTENFWAKYAYCVSIVGHSTRSTIPPATTTTIGVPTPSPVHDNSIISSCNKFMMPVAGDWCALFAERHGVTMAQLGAWNAALGVDGKECGGMFWGGYWYCVHNPGGPPHQNTITNYSSPSPQLTSRTSFRPLSIPQFPSTTANMDTIPPEVTSLIISYLPPDRLSAYASVSPHFQATIERITFSSLNLTSADLSSLATIVTPARSRFVRVINFKALLPEYDVEKFILFETDAEEEANSTTFSEAVEGLFGVLSTWEGQAGGLEVQLEAGSPVDPEVGEEREWSMDILQNRWSHTYLRFQGVFEELPMLRRIRKFTTKAEGGRRIEPATLAKLAARMEGLEEVRWDVGEEEVMFLERRLEVRRVFGAGLVALEGLKRVEIAFAPSGLVWDHSLSPPRLGGELTQGLRKVLALPTLETFLLGEEVVLGADLFLPVEGAEYARLRNVYVSLSTVTEDGEWYLDGEPGDEEPEELDIIEDFRAMQGDFDEALPAFEGQYPPSFTTEYRYALAKARGQDRMFSYRNRPSAALLKLLRNFVEFVGKTDKLHTVVVKVGDAIEVEGRRWKWGAVGREETVEVDWGVMLDALEEGREEVDGVLEGLGEVDEGTTSRGRELFEDV</sequence>
<keyword evidence="1" id="KW-0147">Chitin-binding</keyword>
<dbReference type="PROSITE" id="PS51782">
    <property type="entry name" value="LYSM"/>
    <property type="match status" value="7"/>
</dbReference>
<feature type="region of interest" description="Disordered" evidence="3">
    <location>
        <begin position="606"/>
        <end position="632"/>
    </location>
</feature>
<dbReference type="Gene3D" id="3.10.350.10">
    <property type="entry name" value="LysM domain"/>
    <property type="match status" value="7"/>
</dbReference>
<feature type="domain" description="LysM" evidence="4">
    <location>
        <begin position="635"/>
        <end position="682"/>
    </location>
</feature>
<dbReference type="InterPro" id="IPR018392">
    <property type="entry name" value="LysM"/>
</dbReference>
<protein>
    <recommendedName>
        <fullName evidence="4">LysM domain-containing protein</fullName>
    </recommendedName>
</protein>
<feature type="domain" description="LysM" evidence="4">
    <location>
        <begin position="464"/>
        <end position="510"/>
    </location>
</feature>
<feature type="domain" description="LysM" evidence="4">
    <location>
        <begin position="268"/>
        <end position="314"/>
    </location>
</feature>
<dbReference type="Proteomes" id="UP000275078">
    <property type="component" value="Unassembled WGS sequence"/>
</dbReference>